<organism evidence="6 7">
    <name type="scientific">Blastocystis sp. subtype 1 (strain ATCC 50177 / NandII)</name>
    <dbReference type="NCBI Taxonomy" id="478820"/>
    <lineage>
        <taxon>Eukaryota</taxon>
        <taxon>Sar</taxon>
        <taxon>Stramenopiles</taxon>
        <taxon>Bigyra</taxon>
        <taxon>Opalozoa</taxon>
        <taxon>Opalinata</taxon>
        <taxon>Blastocystidae</taxon>
        <taxon>Blastocystis</taxon>
    </lineage>
</organism>
<dbReference type="OrthoDB" id="435593at2759"/>
<dbReference type="Gene3D" id="1.25.10.10">
    <property type="entry name" value="Leucine-rich Repeat Variant"/>
    <property type="match status" value="1"/>
</dbReference>
<comment type="subcellular location">
    <subcellularLocation>
        <location evidence="1">Nucleus</location>
    </subcellularLocation>
</comment>
<dbReference type="EMBL" id="LXWW01000320">
    <property type="protein sequence ID" value="OAO13778.1"/>
    <property type="molecule type" value="Genomic_DNA"/>
</dbReference>
<dbReference type="PANTHER" id="PTHR12363:SF33">
    <property type="entry name" value="IMPORTIN-13"/>
    <property type="match status" value="1"/>
</dbReference>
<dbReference type="Proteomes" id="UP000078348">
    <property type="component" value="Unassembled WGS sequence"/>
</dbReference>
<dbReference type="GO" id="GO:0005737">
    <property type="term" value="C:cytoplasm"/>
    <property type="evidence" value="ECO:0007669"/>
    <property type="project" value="TreeGrafter"/>
</dbReference>
<evidence type="ECO:0000313" key="7">
    <source>
        <dbReference type="Proteomes" id="UP000078348"/>
    </source>
</evidence>
<dbReference type="InterPro" id="IPR016024">
    <property type="entry name" value="ARM-type_fold"/>
</dbReference>
<evidence type="ECO:0000259" key="5">
    <source>
        <dbReference type="Pfam" id="PF08389"/>
    </source>
</evidence>
<proteinExistence type="inferred from homology"/>
<dbReference type="Pfam" id="PF24139">
    <property type="entry name" value="TPR_TNPO3_IPO13_4th"/>
    <property type="match status" value="1"/>
</dbReference>
<keyword evidence="7" id="KW-1185">Reference proteome</keyword>
<feature type="domain" description="Exportin-1/Importin-beta-like" evidence="5">
    <location>
        <begin position="15"/>
        <end position="154"/>
    </location>
</feature>
<gene>
    <name evidence="6" type="ORF">AV274_4453</name>
</gene>
<evidence type="ECO:0000256" key="3">
    <source>
        <dbReference type="ARBA" id="ARBA00022448"/>
    </source>
</evidence>
<dbReference type="InterPro" id="IPR013598">
    <property type="entry name" value="Exportin-1/Importin-b-like"/>
</dbReference>
<name>A0A196S9S8_BLAHN</name>
<protein>
    <submittedName>
        <fullName evidence="6">Transportin-3</fullName>
    </submittedName>
</protein>
<dbReference type="SUPFAM" id="SSF48371">
    <property type="entry name" value="ARM repeat"/>
    <property type="match status" value="1"/>
</dbReference>
<keyword evidence="3" id="KW-0813">Transport</keyword>
<keyword evidence="4" id="KW-0539">Nucleus</keyword>
<dbReference type="STRING" id="478820.A0A196S9S8"/>
<dbReference type="GO" id="GO:0005634">
    <property type="term" value="C:nucleus"/>
    <property type="evidence" value="ECO:0007669"/>
    <property type="project" value="UniProtKB-SubCell"/>
</dbReference>
<comment type="caution">
    <text evidence="6">The sequence shown here is derived from an EMBL/GenBank/DDBJ whole genome shotgun (WGS) entry which is preliminary data.</text>
</comment>
<sequence>MLFAVARQYKDSRSTVRNEICLDIASLLLRWNDIHDIVNVAVANIGESGNDYMLLNILSMLPVEVSSTRMPIFEEQRKEKIQDMTGSASAVLRFIDGLLRSNVQDISIVQMIFSCFQAWVSLNCFSAEELAATCILPSLFDAIHSPDLFEVCSGALKEVLHWYYLMPQHQPVIDQVLPRIAQMQPLAKEAVETRDFEMCKRIALIFLQLGNDYIIPVMDESNQLKDSLLETLLILYSYPSSEIAVLCVDFWNELLTVLSPPQPGSPVYHLLVRLIDASLPHLAFPDDYARLSEEDASELRHNRRDVGELISSCQQLLSDEQLFSYFSSLYEAAYTDFMSKSDADRQTGWMRLESLLYALRLLGAPFSSPSQMVVNIISSLFTLPAITPLELSVFLLLGCYCPLVRDDYGLLERIINYCFSRIGEPDLQPAVAALFRSLCKDCGASITQNADFVEKLLQLHASIPSVMKSDDQCTIMEGLCTIVRQLPPDQCSHFTSVFLDHQLAVVQGLLAQPPAPAPAAALVTTLQILTVIIRYTTVRSNRAAIPTLCAYFEQNWQMFELITHAYPMEEDVIEAMCRFFKYFMRLDRDAFLQLLQRTVTLILEGYAATTMNSYVYLGGVIIGEYGYYNSCQELVTRILKVFCDTTLPVLEKGPDAYDRNPNLVEDFYDLCGRTIQNTPALFFRDYAILLHVTKAAVRGIQLQHREANNSLMRYLESLLSYGQEVQREEGELALNPINYRDRVLAVLGECGQEMMSQLVAALTGGLPESRLRDSNVSVVSVLYNYYDYFYELFIQAMTNAIAGIPERLLSAAEKQQFMEGLYQKENTNVGWFEKSMFSLSTITRKRELHE</sequence>
<reference evidence="6 7" key="1">
    <citation type="submission" date="2016-05" db="EMBL/GenBank/DDBJ databases">
        <title>Nuclear genome of Blastocystis sp. subtype 1 NandII.</title>
        <authorList>
            <person name="Gentekaki E."/>
            <person name="Curtis B."/>
            <person name="Stairs C."/>
            <person name="Eme L."/>
            <person name="Herman E."/>
            <person name="Klimes V."/>
            <person name="Arias M.C."/>
            <person name="Elias M."/>
            <person name="Hilliou F."/>
            <person name="Klute M."/>
            <person name="Malik S.-B."/>
            <person name="Pightling A."/>
            <person name="Rachubinski R."/>
            <person name="Salas D."/>
            <person name="Schlacht A."/>
            <person name="Suga H."/>
            <person name="Archibald J."/>
            <person name="Ball S.G."/>
            <person name="Clark G."/>
            <person name="Dacks J."/>
            <person name="Van Der Giezen M."/>
            <person name="Tsaousis A."/>
            <person name="Roger A."/>
        </authorList>
    </citation>
    <scope>NUCLEOTIDE SEQUENCE [LARGE SCALE GENOMIC DNA]</scope>
    <source>
        <strain evidence="7">ATCC 50177 / NandII</strain>
    </source>
</reference>
<dbReference type="GO" id="GO:0006606">
    <property type="term" value="P:protein import into nucleus"/>
    <property type="evidence" value="ECO:0007669"/>
    <property type="project" value="TreeGrafter"/>
</dbReference>
<dbReference type="PANTHER" id="PTHR12363">
    <property type="entry name" value="TRANSPORTIN 3 AND IMPORTIN 13"/>
    <property type="match status" value="1"/>
</dbReference>
<dbReference type="InterPro" id="IPR058537">
    <property type="entry name" value="TPR_TNPO3_IPO13_4th"/>
</dbReference>
<comment type="similarity">
    <text evidence="2">Belongs to the importin beta family.</text>
</comment>
<evidence type="ECO:0000256" key="4">
    <source>
        <dbReference type="ARBA" id="ARBA00023242"/>
    </source>
</evidence>
<evidence type="ECO:0000256" key="1">
    <source>
        <dbReference type="ARBA" id="ARBA00004123"/>
    </source>
</evidence>
<dbReference type="Pfam" id="PF08389">
    <property type="entry name" value="Xpo1"/>
    <property type="match status" value="1"/>
</dbReference>
<dbReference type="AlphaFoldDB" id="A0A196S9S8"/>
<accession>A0A196S9S8</accession>
<dbReference type="InterPro" id="IPR051345">
    <property type="entry name" value="Importin_beta-like_NTR"/>
</dbReference>
<evidence type="ECO:0000313" key="6">
    <source>
        <dbReference type="EMBL" id="OAO13778.1"/>
    </source>
</evidence>
<evidence type="ECO:0000256" key="2">
    <source>
        <dbReference type="ARBA" id="ARBA00007991"/>
    </source>
</evidence>
<dbReference type="InterPro" id="IPR011989">
    <property type="entry name" value="ARM-like"/>
</dbReference>